<evidence type="ECO:0000313" key="3">
    <source>
        <dbReference type="Proteomes" id="UP001149813"/>
    </source>
</evidence>
<comment type="caution">
    <text evidence="2">The sequence shown here is derived from an EMBL/GenBank/DDBJ whole genome shotgun (WGS) entry which is preliminary data.</text>
</comment>
<evidence type="ECO:0000256" key="1">
    <source>
        <dbReference type="SAM" id="SignalP"/>
    </source>
</evidence>
<name>A0A9W7Y171_9FUNG</name>
<keyword evidence="3" id="KW-1185">Reference proteome</keyword>
<dbReference type="AlphaFoldDB" id="A0A9W7Y171"/>
<keyword evidence="1" id="KW-0732">Signal</keyword>
<evidence type="ECO:0000313" key="2">
    <source>
        <dbReference type="EMBL" id="KAJ1722358.1"/>
    </source>
</evidence>
<protein>
    <recommendedName>
        <fullName evidence="4">Ubiquitin 3 binding protein But2 C-terminal domain-containing protein</fullName>
    </recommendedName>
</protein>
<feature type="signal peptide" evidence="1">
    <location>
        <begin position="1"/>
        <end position="19"/>
    </location>
</feature>
<sequence length="186" mass="20047">MKFLSVSALLALVPAIVFADSTVNLRVARDATVAFNGILCANDTIPCSSLRFGLDSKLLTFRGNRDYERVLLGFDLPTNKPKKCVLRIPKPLEKASENGYALTVSTTDSFWDEATVSGYTKKLDGAQVGSANVTSNDAVGTVDVTAVCANATNYKISLFVDTENSMITFNSLQSGSSDVFTLDYTF</sequence>
<dbReference type="EMBL" id="JANBOJ010000116">
    <property type="protein sequence ID" value="KAJ1722358.1"/>
    <property type="molecule type" value="Genomic_DNA"/>
</dbReference>
<organism evidence="2 3">
    <name type="scientific">Coemansia erecta</name>
    <dbReference type="NCBI Taxonomy" id="147472"/>
    <lineage>
        <taxon>Eukaryota</taxon>
        <taxon>Fungi</taxon>
        <taxon>Fungi incertae sedis</taxon>
        <taxon>Zoopagomycota</taxon>
        <taxon>Kickxellomycotina</taxon>
        <taxon>Kickxellomycetes</taxon>
        <taxon>Kickxellales</taxon>
        <taxon>Kickxellaceae</taxon>
        <taxon>Coemansia</taxon>
    </lineage>
</organism>
<feature type="chain" id="PRO_5040795573" description="Ubiquitin 3 binding protein But2 C-terminal domain-containing protein" evidence="1">
    <location>
        <begin position="20"/>
        <end position="186"/>
    </location>
</feature>
<dbReference type="OrthoDB" id="5538063at2759"/>
<reference evidence="2" key="1">
    <citation type="submission" date="2022-07" db="EMBL/GenBank/DDBJ databases">
        <title>Phylogenomic reconstructions and comparative analyses of Kickxellomycotina fungi.</title>
        <authorList>
            <person name="Reynolds N.K."/>
            <person name="Stajich J.E."/>
            <person name="Barry K."/>
            <person name="Grigoriev I.V."/>
            <person name="Crous P."/>
            <person name="Smith M.E."/>
        </authorList>
    </citation>
    <scope>NUCLEOTIDE SEQUENCE</scope>
    <source>
        <strain evidence="2">NBRC 32514</strain>
    </source>
</reference>
<dbReference type="GO" id="GO:0005576">
    <property type="term" value="C:extracellular region"/>
    <property type="evidence" value="ECO:0007669"/>
    <property type="project" value="UniProtKB-SubCell"/>
</dbReference>
<accession>A0A9W7Y171</accession>
<dbReference type="Proteomes" id="UP001149813">
    <property type="component" value="Unassembled WGS sequence"/>
</dbReference>
<gene>
    <name evidence="2" type="ORF">LPJ53_003226</name>
</gene>
<evidence type="ECO:0008006" key="4">
    <source>
        <dbReference type="Google" id="ProtNLM"/>
    </source>
</evidence>
<proteinExistence type="predicted"/>